<dbReference type="PANTHER" id="PTHR31623:SF17">
    <property type="entry name" value="F21J9.9"/>
    <property type="match status" value="1"/>
</dbReference>
<evidence type="ECO:0000256" key="1">
    <source>
        <dbReference type="ARBA" id="ARBA00009861"/>
    </source>
</evidence>
<gene>
    <name evidence="4" type="ORF">BUALT_Bualt19G0052100</name>
</gene>
<keyword evidence="2" id="KW-0808">Transferase</keyword>
<comment type="caution">
    <text evidence="4">The sequence shown here is derived from an EMBL/GenBank/DDBJ whole genome shotgun (WGS) entry which is preliminary data.</text>
</comment>
<protein>
    <recommendedName>
        <fullName evidence="6">DM2 domain-containing protein</fullName>
    </recommendedName>
</protein>
<keyword evidence="5" id="KW-1185">Reference proteome</keyword>
<dbReference type="Pfam" id="PF02458">
    <property type="entry name" value="Transferase"/>
    <property type="match status" value="1"/>
</dbReference>
<evidence type="ECO:0008006" key="6">
    <source>
        <dbReference type="Google" id="ProtNLM"/>
    </source>
</evidence>
<proteinExistence type="inferred from homology"/>
<evidence type="ECO:0000313" key="4">
    <source>
        <dbReference type="EMBL" id="KAG8363724.1"/>
    </source>
</evidence>
<sequence>MGFINALAATSRGESEFDQFTFDLANYFPAREFPADSGSGFLSFFMSNEKLVTKKILFDKEKLAVFKQLDTSPPGSTVKDPTRVEVVSAFIWKHFLEVAKLNNLENKKTFAQ</sequence>
<comment type="similarity">
    <text evidence="1">Belongs to the plant acyltransferase family.</text>
</comment>
<dbReference type="InterPro" id="IPR023213">
    <property type="entry name" value="CAT-like_dom_sf"/>
</dbReference>
<dbReference type="EMBL" id="WHWC01000019">
    <property type="protein sequence ID" value="KAG8363724.1"/>
    <property type="molecule type" value="Genomic_DNA"/>
</dbReference>
<keyword evidence="3" id="KW-0012">Acyltransferase</keyword>
<reference evidence="4" key="1">
    <citation type="submission" date="2019-10" db="EMBL/GenBank/DDBJ databases">
        <authorList>
            <person name="Zhang R."/>
            <person name="Pan Y."/>
            <person name="Wang J."/>
            <person name="Ma R."/>
            <person name="Yu S."/>
        </authorList>
    </citation>
    <scope>NUCLEOTIDE SEQUENCE</scope>
    <source>
        <strain evidence="4">LA-IB0</strain>
        <tissue evidence="4">Leaf</tissue>
    </source>
</reference>
<dbReference type="Gene3D" id="3.30.559.10">
    <property type="entry name" value="Chloramphenicol acetyltransferase-like domain"/>
    <property type="match status" value="1"/>
</dbReference>
<evidence type="ECO:0000313" key="5">
    <source>
        <dbReference type="Proteomes" id="UP000826271"/>
    </source>
</evidence>
<name>A0AAV6W7L3_9LAMI</name>
<accession>A0AAV6W7L3</accession>
<dbReference type="PANTHER" id="PTHR31623">
    <property type="entry name" value="F21J9.9"/>
    <property type="match status" value="1"/>
</dbReference>
<organism evidence="4 5">
    <name type="scientific">Buddleja alternifolia</name>
    <dbReference type="NCBI Taxonomy" id="168488"/>
    <lineage>
        <taxon>Eukaryota</taxon>
        <taxon>Viridiplantae</taxon>
        <taxon>Streptophyta</taxon>
        <taxon>Embryophyta</taxon>
        <taxon>Tracheophyta</taxon>
        <taxon>Spermatophyta</taxon>
        <taxon>Magnoliopsida</taxon>
        <taxon>eudicotyledons</taxon>
        <taxon>Gunneridae</taxon>
        <taxon>Pentapetalae</taxon>
        <taxon>asterids</taxon>
        <taxon>lamiids</taxon>
        <taxon>Lamiales</taxon>
        <taxon>Scrophulariaceae</taxon>
        <taxon>Buddlejeae</taxon>
        <taxon>Buddleja</taxon>
    </lineage>
</organism>
<dbReference type="AlphaFoldDB" id="A0AAV6W7L3"/>
<evidence type="ECO:0000256" key="3">
    <source>
        <dbReference type="ARBA" id="ARBA00023315"/>
    </source>
</evidence>
<dbReference type="GO" id="GO:0016746">
    <property type="term" value="F:acyltransferase activity"/>
    <property type="evidence" value="ECO:0007669"/>
    <property type="project" value="UniProtKB-KW"/>
</dbReference>
<evidence type="ECO:0000256" key="2">
    <source>
        <dbReference type="ARBA" id="ARBA00022679"/>
    </source>
</evidence>
<dbReference type="Proteomes" id="UP000826271">
    <property type="component" value="Unassembled WGS sequence"/>
</dbReference>